<name>A0ABN3ALH3_9MICO</name>
<dbReference type="Gene3D" id="1.20.1740.10">
    <property type="entry name" value="Amino acid/polyamine transporter I"/>
    <property type="match status" value="1"/>
</dbReference>
<feature type="transmembrane region" description="Helical" evidence="5">
    <location>
        <begin position="51"/>
        <end position="70"/>
    </location>
</feature>
<dbReference type="InterPro" id="IPR050367">
    <property type="entry name" value="APC_superfamily"/>
</dbReference>
<dbReference type="PANTHER" id="PTHR42770">
    <property type="entry name" value="AMINO ACID TRANSPORTER-RELATED"/>
    <property type="match status" value="1"/>
</dbReference>
<gene>
    <name evidence="7" type="ORF">GCM10009846_08110</name>
</gene>
<keyword evidence="4 5" id="KW-0472">Membrane</keyword>
<comment type="subcellular location">
    <subcellularLocation>
        <location evidence="1">Membrane</location>
        <topology evidence="1">Multi-pass membrane protein</topology>
    </subcellularLocation>
</comment>
<reference evidence="7 8" key="1">
    <citation type="journal article" date="2019" name="Int. J. Syst. Evol. Microbiol.">
        <title>The Global Catalogue of Microorganisms (GCM) 10K type strain sequencing project: providing services to taxonomists for standard genome sequencing and annotation.</title>
        <authorList>
            <consortium name="The Broad Institute Genomics Platform"/>
            <consortium name="The Broad Institute Genome Sequencing Center for Infectious Disease"/>
            <person name="Wu L."/>
            <person name="Ma J."/>
        </authorList>
    </citation>
    <scope>NUCLEOTIDE SEQUENCE [LARGE SCALE GENOMIC DNA]</scope>
    <source>
        <strain evidence="7 8">JCM 16026</strain>
    </source>
</reference>
<feature type="transmembrane region" description="Helical" evidence="5">
    <location>
        <begin position="20"/>
        <end position="45"/>
    </location>
</feature>
<comment type="caution">
    <text evidence="7">The sequence shown here is derived from an EMBL/GenBank/DDBJ whole genome shotgun (WGS) entry which is preliminary data.</text>
</comment>
<keyword evidence="2 5" id="KW-0812">Transmembrane</keyword>
<organism evidence="7 8">
    <name type="scientific">Agrococcus versicolor</name>
    <dbReference type="NCBI Taxonomy" id="501482"/>
    <lineage>
        <taxon>Bacteria</taxon>
        <taxon>Bacillati</taxon>
        <taxon>Actinomycetota</taxon>
        <taxon>Actinomycetes</taxon>
        <taxon>Micrococcales</taxon>
        <taxon>Microbacteriaceae</taxon>
        <taxon>Agrococcus</taxon>
    </lineage>
</organism>
<dbReference type="RefSeq" id="WP_344340615.1">
    <property type="nucleotide sequence ID" value="NZ_BAAAQT010000005.1"/>
</dbReference>
<feature type="transmembrane region" description="Helical" evidence="5">
    <location>
        <begin position="434"/>
        <end position="453"/>
    </location>
</feature>
<evidence type="ECO:0000313" key="7">
    <source>
        <dbReference type="EMBL" id="GAA2171983.1"/>
    </source>
</evidence>
<keyword evidence="3 5" id="KW-1133">Transmembrane helix</keyword>
<sequence length="490" mass="50687">MSSTTQHTRLQGRLGVPGIVFLVLAAVAPLTGIIVVAGIGIAVGTGGGTPVMFLLATVVLLLFAVGYAQMAKQLTNAGGFYAFVVRGLGRTAGLVAALIAVVGYNCFVAGAVGTSGFFTAIVLEGVFGIATPWWLWSLVSVALVWLLTRSGIDLSAKILGVALVLEVAILVVLDVAILVRTGYSFEAFLPEVFLTGSVGLGLLFAANAFVGFEATGLFGEEARDPKRTIPRATYIAIAFIGVFAAITTWAIVSALGVRQAGEEGLAHLAAGDLIFSVSEEYLGSALTVVMQLLLIVSLFAALLALHNSATRYLYALGRVGVLPRALARTRANGSPVVASTVQLVFATAVAMAFAIAGADPITALVASFTGIGTLGIIVLQAIAATAIVVHFRRVRDPRWLSTLVLPGLGGLGLWAITSLAFANFPALAGSDSPVVALLPWLLPAAAVVALVVAQRLRASRPEVWDGLARDLDRVDPLQPTSAVPIVDRAA</sequence>
<feature type="transmembrane region" description="Helical" evidence="5">
    <location>
        <begin position="232"/>
        <end position="252"/>
    </location>
</feature>
<feature type="transmembrane region" description="Helical" evidence="5">
    <location>
        <begin position="91"/>
        <end position="112"/>
    </location>
</feature>
<feature type="transmembrane region" description="Helical" evidence="5">
    <location>
        <begin position="118"/>
        <end position="146"/>
    </location>
</feature>
<feature type="domain" description="Amino acid permease/ SLC12A" evidence="6">
    <location>
        <begin position="23"/>
        <end position="393"/>
    </location>
</feature>
<evidence type="ECO:0000256" key="2">
    <source>
        <dbReference type="ARBA" id="ARBA00022692"/>
    </source>
</evidence>
<evidence type="ECO:0000256" key="1">
    <source>
        <dbReference type="ARBA" id="ARBA00004141"/>
    </source>
</evidence>
<protein>
    <submittedName>
        <fullName evidence="7">APC family permease</fullName>
    </submittedName>
</protein>
<feature type="transmembrane region" description="Helical" evidence="5">
    <location>
        <begin position="336"/>
        <end position="358"/>
    </location>
</feature>
<dbReference type="PANTHER" id="PTHR42770:SF16">
    <property type="entry name" value="AMINO ACID PERMEASE"/>
    <property type="match status" value="1"/>
</dbReference>
<keyword evidence="8" id="KW-1185">Reference proteome</keyword>
<dbReference type="Proteomes" id="UP001501599">
    <property type="component" value="Unassembled WGS sequence"/>
</dbReference>
<evidence type="ECO:0000313" key="8">
    <source>
        <dbReference type="Proteomes" id="UP001501599"/>
    </source>
</evidence>
<dbReference type="PIRSF" id="PIRSF006060">
    <property type="entry name" value="AA_transporter"/>
    <property type="match status" value="1"/>
</dbReference>
<evidence type="ECO:0000256" key="5">
    <source>
        <dbReference type="SAM" id="Phobius"/>
    </source>
</evidence>
<evidence type="ECO:0000256" key="4">
    <source>
        <dbReference type="ARBA" id="ARBA00023136"/>
    </source>
</evidence>
<proteinExistence type="predicted"/>
<dbReference type="EMBL" id="BAAAQT010000005">
    <property type="protein sequence ID" value="GAA2171983.1"/>
    <property type="molecule type" value="Genomic_DNA"/>
</dbReference>
<evidence type="ECO:0000256" key="3">
    <source>
        <dbReference type="ARBA" id="ARBA00022989"/>
    </source>
</evidence>
<feature type="transmembrane region" description="Helical" evidence="5">
    <location>
        <begin position="192"/>
        <end position="212"/>
    </location>
</feature>
<dbReference type="Pfam" id="PF00324">
    <property type="entry name" value="AA_permease"/>
    <property type="match status" value="1"/>
</dbReference>
<feature type="transmembrane region" description="Helical" evidence="5">
    <location>
        <begin position="158"/>
        <end position="180"/>
    </location>
</feature>
<feature type="transmembrane region" description="Helical" evidence="5">
    <location>
        <begin position="403"/>
        <end position="422"/>
    </location>
</feature>
<feature type="transmembrane region" description="Helical" evidence="5">
    <location>
        <begin position="364"/>
        <end position="391"/>
    </location>
</feature>
<accession>A0ABN3ALH3</accession>
<evidence type="ECO:0000259" key="6">
    <source>
        <dbReference type="Pfam" id="PF00324"/>
    </source>
</evidence>
<feature type="transmembrane region" description="Helical" evidence="5">
    <location>
        <begin position="281"/>
        <end position="305"/>
    </location>
</feature>
<dbReference type="InterPro" id="IPR004841">
    <property type="entry name" value="AA-permease/SLC12A_dom"/>
</dbReference>